<reference evidence="3 4" key="1">
    <citation type="journal article" date="2017" name="BMC Genomics">
        <title>Chromosome level assembly and secondary metabolite potential of the parasitic fungus Cordyceps militaris.</title>
        <authorList>
            <person name="Kramer G.J."/>
            <person name="Nodwell J.R."/>
        </authorList>
    </citation>
    <scope>NUCLEOTIDE SEQUENCE [LARGE SCALE GENOMIC DNA]</scope>
    <source>
        <strain evidence="3 4">ATCC 34164</strain>
    </source>
</reference>
<dbReference type="Gene3D" id="3.10.310.70">
    <property type="match status" value="1"/>
</dbReference>
<feature type="compositionally biased region" description="Polar residues" evidence="1">
    <location>
        <begin position="17"/>
        <end position="30"/>
    </location>
</feature>
<evidence type="ECO:0000256" key="1">
    <source>
        <dbReference type="SAM" id="MobiDB-lite"/>
    </source>
</evidence>
<dbReference type="OrthoDB" id="3501663at2759"/>
<dbReference type="SUPFAM" id="SSF51556">
    <property type="entry name" value="Metallo-dependent hydrolases"/>
    <property type="match status" value="1"/>
</dbReference>
<dbReference type="CDD" id="cd01300">
    <property type="entry name" value="YtcJ_like"/>
    <property type="match status" value="1"/>
</dbReference>
<dbReference type="PANTHER" id="PTHR22642">
    <property type="entry name" value="IMIDAZOLONEPROPIONASE"/>
    <property type="match status" value="1"/>
</dbReference>
<dbReference type="InterPro" id="IPR032466">
    <property type="entry name" value="Metal_Hydrolase"/>
</dbReference>
<dbReference type="VEuPathDB" id="FungiDB:CCM_00937"/>
<dbReference type="InterPro" id="IPR011059">
    <property type="entry name" value="Metal-dep_hydrolase_composite"/>
</dbReference>
<protein>
    <submittedName>
        <fullName evidence="3">Amidohydrolase 3</fullName>
    </submittedName>
</protein>
<name>A0A2H4SE79_CORMI</name>
<evidence type="ECO:0000259" key="2">
    <source>
        <dbReference type="Pfam" id="PF07969"/>
    </source>
</evidence>
<keyword evidence="3" id="KW-0378">Hydrolase</keyword>
<dbReference type="InterPro" id="IPR033932">
    <property type="entry name" value="YtcJ-like"/>
</dbReference>
<evidence type="ECO:0000313" key="4">
    <source>
        <dbReference type="Proteomes" id="UP000323067"/>
    </source>
</evidence>
<dbReference type="InterPro" id="IPR013108">
    <property type="entry name" value="Amidohydro_3"/>
</dbReference>
<dbReference type="GO" id="GO:0016810">
    <property type="term" value="F:hydrolase activity, acting on carbon-nitrogen (but not peptide) bonds"/>
    <property type="evidence" value="ECO:0007669"/>
    <property type="project" value="InterPro"/>
</dbReference>
<accession>A0A2H4SE79</accession>
<dbReference type="AlphaFoldDB" id="A0A2H4SE79"/>
<dbReference type="Gene3D" id="3.20.20.140">
    <property type="entry name" value="Metal-dependent hydrolases"/>
    <property type="match status" value="1"/>
</dbReference>
<gene>
    <name evidence="3" type="ORF">A9K55_008534</name>
</gene>
<feature type="region of interest" description="Disordered" evidence="1">
    <location>
        <begin position="1"/>
        <end position="30"/>
    </location>
</feature>
<dbReference type="Pfam" id="PF07969">
    <property type="entry name" value="Amidohydro_3"/>
    <property type="match status" value="1"/>
</dbReference>
<dbReference type="VEuPathDB" id="FungiDB:A9K55_008534"/>
<dbReference type="Proteomes" id="UP000323067">
    <property type="component" value="Chromosome vii"/>
</dbReference>
<dbReference type="PANTHER" id="PTHR22642:SF2">
    <property type="entry name" value="PROTEIN LONG AFTER FAR-RED 3"/>
    <property type="match status" value="1"/>
</dbReference>
<dbReference type="EMBL" id="CP023324">
    <property type="protein sequence ID" value="ATY61425.1"/>
    <property type="molecule type" value="Genomic_DNA"/>
</dbReference>
<proteinExistence type="predicted"/>
<organism evidence="3 4">
    <name type="scientific">Cordyceps militaris</name>
    <name type="common">Caterpillar fungus</name>
    <name type="synonym">Clavaria militaris</name>
    <dbReference type="NCBI Taxonomy" id="73501"/>
    <lineage>
        <taxon>Eukaryota</taxon>
        <taxon>Fungi</taxon>
        <taxon>Dikarya</taxon>
        <taxon>Ascomycota</taxon>
        <taxon>Pezizomycotina</taxon>
        <taxon>Sordariomycetes</taxon>
        <taxon>Hypocreomycetidae</taxon>
        <taxon>Hypocreales</taxon>
        <taxon>Cordycipitaceae</taxon>
        <taxon>Cordyceps</taxon>
    </lineage>
</organism>
<sequence>METKVEKAASKGPLPRTATSDVKNSSPGKTSTSYVRGALLSLFAAASLAAVGLQHTRYHHAAPDSQTHCYRSVQTLYSAQPVAQCFTVTNGLFTAVVTQQQEEEEELTSARELKRRGENVAGHVIPGLWDGHGHLIEHGEMLVQVDLFGAATLDEVRARLRAHIEKHPEAGTGEHWLRGMGWDQTDFGRMPTAADLEQDPALRGRYLFVDRIDGHCSLVSQAVLELLPRPLPDTVPGGEIVRDPGPGVFCDNALDMILARYPRPDDATRTGYVRAAMRALNAVGLVGVHNAGTDPDSVRLLDSLADDDDEWTVRVYAMRECAARNTFCAADATTLARDDGRLHVRSVKLFADGALGSWGAAMLEPYADDPATTGFLLINETTLSDLTRQWAAAGFQVNIHAIGDRANRAAIDAFEAALRHECGGGGGDDLAGCAHDRRFRLEHAQIIESGDQQRLRGLRIVPSVQPTHATSDMRYAGARLGARRTATAAYRMRSFLDLEPVLGSDFPVEPPNPFHGMYAAVTRKSPATGRGREGTEDGWHPEETLTLAQALWGFTGAPAYAAFLEGRAGQIREGAYADWVVLDEPLGGDGFDVESLRTLRVRETWVAGKRVYKRDD</sequence>
<feature type="domain" description="Amidohydrolase 3" evidence="2">
    <location>
        <begin position="123"/>
        <end position="612"/>
    </location>
</feature>
<evidence type="ECO:0000313" key="3">
    <source>
        <dbReference type="EMBL" id="ATY61425.1"/>
    </source>
</evidence>
<dbReference type="Gene3D" id="2.30.40.10">
    <property type="entry name" value="Urease, subunit C, domain 1"/>
    <property type="match status" value="1"/>
</dbReference>